<dbReference type="SUPFAM" id="SSF53681">
    <property type="entry name" value="Aspartate/glutamate racemase"/>
    <property type="match status" value="2"/>
</dbReference>
<organism evidence="3 4">
    <name type="scientific">Arcicella gelida</name>
    <dbReference type="NCBI Taxonomy" id="2984195"/>
    <lineage>
        <taxon>Bacteria</taxon>
        <taxon>Pseudomonadati</taxon>
        <taxon>Bacteroidota</taxon>
        <taxon>Cytophagia</taxon>
        <taxon>Cytophagales</taxon>
        <taxon>Flectobacillaceae</taxon>
        <taxon>Arcicella</taxon>
    </lineage>
</organism>
<proteinExistence type="inferred from homology"/>
<dbReference type="NCBIfam" id="TIGR00035">
    <property type="entry name" value="asp_race"/>
    <property type="match status" value="1"/>
</dbReference>
<dbReference type="InterPro" id="IPR001920">
    <property type="entry name" value="Asp/Glu_race"/>
</dbReference>
<dbReference type="RefSeq" id="WP_323697598.1">
    <property type="nucleotide sequence ID" value="NZ_JAYGIL010000019.1"/>
</dbReference>
<sequence length="229" mass="25744">MQILGLIGGFSWVSTVEYYKFINQGVNEKLGGLEFPQCVIYSFNYADIKKYNNTDNWEMTFQLVLEACNNLKISGITGIVLCANTMHRIADRLEKETGLPVIHIATATANEIERKGLKKVGLLGTKFTMELDFFKSKLFEQGIEVIIPNENDREFLHNTIYDELGKGIFKEKTKEHYLRIISDLISSGAEGIVLGCTELPLLIQESDVLVPIFDTTLLHSNAAVEFALT</sequence>
<reference evidence="3 4" key="1">
    <citation type="submission" date="2023-12" db="EMBL/GenBank/DDBJ databases">
        <title>Novel species of the genus Arcicella isolated from rivers.</title>
        <authorList>
            <person name="Lu H."/>
        </authorList>
    </citation>
    <scope>NUCLEOTIDE SEQUENCE [LARGE SCALE GENOMIC DNA]</scope>
    <source>
        <strain evidence="3 4">DC2W</strain>
    </source>
</reference>
<accession>A0ABU5S788</accession>
<dbReference type="EMBL" id="JAYGIL010000019">
    <property type="protein sequence ID" value="MEA5404280.1"/>
    <property type="molecule type" value="Genomic_DNA"/>
</dbReference>
<dbReference type="Proteomes" id="UP001303899">
    <property type="component" value="Unassembled WGS sequence"/>
</dbReference>
<protein>
    <submittedName>
        <fullName evidence="3">Aspartate/glutamate racemase family protein</fullName>
    </submittedName>
</protein>
<dbReference type="PANTHER" id="PTHR21198:SF7">
    <property type="entry name" value="ASPARTATE-GLUTAMATE RACEMASE FAMILY"/>
    <property type="match status" value="1"/>
</dbReference>
<dbReference type="InterPro" id="IPR015942">
    <property type="entry name" value="Asp/Glu/hydantoin_racemase"/>
</dbReference>
<evidence type="ECO:0000256" key="2">
    <source>
        <dbReference type="ARBA" id="ARBA00023235"/>
    </source>
</evidence>
<evidence type="ECO:0000313" key="4">
    <source>
        <dbReference type="Proteomes" id="UP001303899"/>
    </source>
</evidence>
<dbReference type="PROSITE" id="PS00924">
    <property type="entry name" value="ASP_GLU_RACEMASE_2"/>
    <property type="match status" value="1"/>
</dbReference>
<dbReference type="PANTHER" id="PTHR21198">
    <property type="entry name" value="GLUTAMATE RACEMASE"/>
    <property type="match status" value="1"/>
</dbReference>
<dbReference type="InterPro" id="IPR033134">
    <property type="entry name" value="Asp/Glu_racemase_AS_2"/>
</dbReference>
<keyword evidence="2" id="KW-0413">Isomerase</keyword>
<comment type="caution">
    <text evidence="3">The sequence shown here is derived from an EMBL/GenBank/DDBJ whole genome shotgun (WGS) entry which is preliminary data.</text>
</comment>
<name>A0ABU5S788_9BACT</name>
<evidence type="ECO:0000313" key="3">
    <source>
        <dbReference type="EMBL" id="MEA5404280.1"/>
    </source>
</evidence>
<evidence type="ECO:0000256" key="1">
    <source>
        <dbReference type="ARBA" id="ARBA00007847"/>
    </source>
</evidence>
<dbReference type="Pfam" id="PF01177">
    <property type="entry name" value="Asp_Glu_race"/>
    <property type="match status" value="1"/>
</dbReference>
<gene>
    <name evidence="3" type="ORF">VB776_15215</name>
</gene>
<dbReference type="InterPro" id="IPR004380">
    <property type="entry name" value="Asp_race"/>
</dbReference>
<keyword evidence="4" id="KW-1185">Reference proteome</keyword>
<comment type="similarity">
    <text evidence="1">Belongs to the aspartate/glutamate racemases family.</text>
</comment>
<dbReference type="Gene3D" id="3.40.50.1860">
    <property type="match status" value="2"/>
</dbReference>